<evidence type="ECO:0000313" key="4">
    <source>
        <dbReference type="EMBL" id="TCL34807.1"/>
    </source>
</evidence>
<dbReference type="NCBIfam" id="TIGR02675">
    <property type="entry name" value="tape_meas_nterm"/>
    <property type="match status" value="1"/>
</dbReference>
<name>A0A4R1PVF5_9GAMM</name>
<dbReference type="Pfam" id="PF20155">
    <property type="entry name" value="TMP_3"/>
    <property type="match status" value="1"/>
</dbReference>
<gene>
    <name evidence="4" type="ORF">EV691_101246</name>
</gene>
<evidence type="ECO:0000256" key="1">
    <source>
        <dbReference type="SAM" id="Coils"/>
    </source>
</evidence>
<sequence>MAGIKDRLIQFVLRGRDELSPAAEQGADALEALRREGERLGTALDKAREARGLAASLAAAGRAAEQARGSLVRAEQRADDLRKALDKDPESEGLVVALREAEREAARATRELNRATTQLGDLEQAAKAAGIDTDRLADEQQRLAQAVGDSRQALDQHTQQLRELERQEAAAARGAAEHASRLAAVREALDGATRQVLAFAGAFVGIDAAIGLVNRGIGLLRTGIADMLKTGDQMEGLELRINSLMGSMESGEKAIAWIKDFTKTAPMTIAEVTDAFALLKGFGLDPMDGSLQALVDKNAQLGGEMDRLQGIVIALGQAWGKEKLQAEEITQLVERGIPAWQLLSQATGKTVAQLQELSSEGRLGRDVIAALIAELGKSAEGQALSAMSRLSGQLSQLKNAAQDFYDRIAQAGALDYVKGKFDELLTTIREMDSDGRLDKLAKSLSTAFIDGARRVEEFGRKLLGTDFKKLSDDSAKWLNDFGTKLDQTTTSVQLFVAPFRTLFNGITSGFSVAALAATSFGDLLLSHLGRVANFVPDMLGGDKLRAGIAEARGALNGLTEGFAAQIEQDGKDIRAAWDVTTRHAAESAAAQTAAVKSKIDQQRMLDQAYADELIANQKKTKDAAVAAAAEGTAAIGGMAEALKLIDAGSTTVQIDGLRDALREAYQSGAISQQDYARASGVLNEKLRQLQRGAGATAGEFAGLEDKFASLESIMGQIARAANEVDFSQIRTGLRKAYSDGAISAEDFAKAQAALAERMNEVKKAAASTGRSFEKASADMADASAETEGSLRQIGGAAEDAGAGLDFFGSILSQAREPLAGMTDAALKAFDALQGINNVDWGIDTGSLDATRESLRGANEQLAFLKTELAKPLPHTNAGIWAMETLIRSHELQVSYLGQKKALQSLMEGYEDGSISLESFIRRAERAQRGLSLLDSSDLSSLKSALAAAEQQMRALGDSSRNTLDGLQSELAQLRGDQEEVDRRAFANRRRELEAQRAEAQSAGNGQAVSDLNRAIATLQEIEAETANRRLREQQQAQAQAQQQAAEPAPATTEAQPATVIRLESPRGRRVDVQVPVGQQTQLLDILADAGLRTL</sequence>
<proteinExistence type="predicted"/>
<feature type="compositionally biased region" description="Low complexity" evidence="2">
    <location>
        <begin position="1033"/>
        <end position="1055"/>
    </location>
</feature>
<feature type="region of interest" description="Disordered" evidence="2">
    <location>
        <begin position="1028"/>
        <end position="1055"/>
    </location>
</feature>
<dbReference type="PANTHER" id="PTHR38812:SF2">
    <property type="entry name" value="MU-LIKE PROPHAGE FLUMU PROTEIN GP42"/>
    <property type="match status" value="1"/>
</dbReference>
<keyword evidence="1" id="KW-0175">Coiled coil</keyword>
<protein>
    <submittedName>
        <fullName evidence="4">Tape measure domain-containing protein</fullName>
    </submittedName>
</protein>
<organism evidence="4 5">
    <name type="scientific">Azotobacter chroococcum</name>
    <dbReference type="NCBI Taxonomy" id="353"/>
    <lineage>
        <taxon>Bacteria</taxon>
        <taxon>Pseudomonadati</taxon>
        <taxon>Pseudomonadota</taxon>
        <taxon>Gammaproteobacteria</taxon>
        <taxon>Pseudomonadales</taxon>
        <taxon>Pseudomonadaceae</taxon>
        <taxon>Azotobacter</taxon>
    </lineage>
</organism>
<reference evidence="4 5" key="1">
    <citation type="submission" date="2019-03" db="EMBL/GenBank/DDBJ databases">
        <title>Genomic Encyclopedia of Type Strains, Phase IV (KMG-IV): sequencing the most valuable type-strain genomes for metagenomic binning, comparative biology and taxonomic classification.</title>
        <authorList>
            <person name="Goeker M."/>
        </authorList>
    </citation>
    <scope>NUCLEOTIDE SEQUENCE [LARGE SCALE GENOMIC DNA]</scope>
    <source>
        <strain evidence="4 5">DSM 2286</strain>
    </source>
</reference>
<accession>A0A4R1PVF5</accession>
<dbReference type="InterPro" id="IPR053058">
    <property type="entry name" value="Mulikevirus_tape_measure"/>
</dbReference>
<dbReference type="RefSeq" id="WP_131297861.1">
    <property type="nucleotide sequence ID" value="NZ_JBHLST010000028.1"/>
</dbReference>
<dbReference type="Proteomes" id="UP000295169">
    <property type="component" value="Unassembled WGS sequence"/>
</dbReference>
<comment type="caution">
    <text evidence="4">The sequence shown here is derived from an EMBL/GenBank/DDBJ whole genome shotgun (WGS) entry which is preliminary data.</text>
</comment>
<evidence type="ECO:0000313" key="5">
    <source>
        <dbReference type="Proteomes" id="UP000295169"/>
    </source>
</evidence>
<dbReference type="AlphaFoldDB" id="A0A4R1PVF5"/>
<evidence type="ECO:0000256" key="2">
    <source>
        <dbReference type="SAM" id="MobiDB-lite"/>
    </source>
</evidence>
<dbReference type="EMBL" id="SMMU01000001">
    <property type="protein sequence ID" value="TCL34807.1"/>
    <property type="molecule type" value="Genomic_DNA"/>
</dbReference>
<feature type="domain" description="Tape measure protein N-terminal" evidence="3">
    <location>
        <begin position="227"/>
        <end position="409"/>
    </location>
</feature>
<dbReference type="PANTHER" id="PTHR38812">
    <property type="entry name" value="MU-LIKE PROPHAGE FLUMU PROTEIN GP42"/>
    <property type="match status" value="1"/>
</dbReference>
<evidence type="ECO:0000259" key="3">
    <source>
        <dbReference type="Pfam" id="PF20155"/>
    </source>
</evidence>
<feature type="coiled-coil region" evidence="1">
    <location>
        <begin position="30"/>
        <end position="174"/>
    </location>
</feature>
<dbReference type="InterPro" id="IPR013491">
    <property type="entry name" value="Tape_meas_N"/>
</dbReference>